<evidence type="ECO:0000256" key="1">
    <source>
        <dbReference type="SAM" id="MobiDB-lite"/>
    </source>
</evidence>
<feature type="region of interest" description="Disordered" evidence="1">
    <location>
        <begin position="285"/>
        <end position="324"/>
    </location>
</feature>
<gene>
    <name evidence="2" type="ORF">NKR23_g1628</name>
</gene>
<feature type="compositionally biased region" description="Low complexity" evidence="1">
    <location>
        <begin position="406"/>
        <end position="422"/>
    </location>
</feature>
<feature type="region of interest" description="Disordered" evidence="1">
    <location>
        <begin position="472"/>
        <end position="525"/>
    </location>
</feature>
<keyword evidence="3" id="KW-1185">Reference proteome</keyword>
<evidence type="ECO:0000313" key="2">
    <source>
        <dbReference type="EMBL" id="KAJ9155735.1"/>
    </source>
</evidence>
<reference evidence="2" key="1">
    <citation type="submission" date="2022-07" db="EMBL/GenBank/DDBJ databases">
        <title>Fungi with potential for degradation of polypropylene.</title>
        <authorList>
            <person name="Gostincar C."/>
        </authorList>
    </citation>
    <scope>NUCLEOTIDE SEQUENCE</scope>
    <source>
        <strain evidence="2">EXF-13308</strain>
    </source>
</reference>
<dbReference type="EMBL" id="JANBVO010000003">
    <property type="protein sequence ID" value="KAJ9155735.1"/>
    <property type="molecule type" value="Genomic_DNA"/>
</dbReference>
<sequence length="555" mass="59087">MALDWSSLPASRSAAQRCKDDISALKETCAASHPSADHIVQCPDCYPLLVDRLRERFFPPSSSSTPPLSSPPASPSTQKPQPAAHEWFSSRPSFLADLDALFARVRAYDGVDLAALDARIATERRLWYLERVRATPAVRRALEDLLGRRDLVRRAALAGSELEDADGDSDAAAFFGELVGDIRAALRGGDGGERAAAPFLERLGATQPGDRAARAEILKEALFVEDGGEVPERAAAYLDVLMNGDKDLSSALDDLVNRVLSDRQAAVGVRDRKERHERRLDELRRARTAHEAEKARKKAAAGGHTGGSNGSITANGTVGGAAGAHHHPPPDWMYEMAPCDACGRTPTTGDFVVCGVCLVLVGLRVREQKTMYCSVACKDRGLESHIKAAHKCTSGDSCIQLQAAQPGSAASHAPNSGHSSSSRTTANGPVSTTAPPSPEPYLCRTCVKDPRRAGSALFCSLQCAEANFRAHRERAHTPEEQRQPLRRSSGSSTTTNGEVKKEEGSEDAAGAAAAAAGAREAENRAAEVRGRVVAVGEAVRQLQARIGVEGAVMKD</sequence>
<name>A0AA38S3U0_9PEZI</name>
<evidence type="ECO:0000313" key="3">
    <source>
        <dbReference type="Proteomes" id="UP001174694"/>
    </source>
</evidence>
<dbReference type="AlphaFoldDB" id="A0AA38S3U0"/>
<feature type="compositionally biased region" description="Polar residues" evidence="1">
    <location>
        <begin position="423"/>
        <end position="434"/>
    </location>
</feature>
<organism evidence="2 3">
    <name type="scientific">Pleurostoma richardsiae</name>
    <dbReference type="NCBI Taxonomy" id="41990"/>
    <lineage>
        <taxon>Eukaryota</taxon>
        <taxon>Fungi</taxon>
        <taxon>Dikarya</taxon>
        <taxon>Ascomycota</taxon>
        <taxon>Pezizomycotina</taxon>
        <taxon>Sordariomycetes</taxon>
        <taxon>Sordariomycetidae</taxon>
        <taxon>Calosphaeriales</taxon>
        <taxon>Pleurostomataceae</taxon>
        <taxon>Pleurostoma</taxon>
    </lineage>
</organism>
<dbReference type="Proteomes" id="UP001174694">
    <property type="component" value="Unassembled WGS sequence"/>
</dbReference>
<comment type="caution">
    <text evidence="2">The sequence shown here is derived from an EMBL/GenBank/DDBJ whole genome shotgun (WGS) entry which is preliminary data.</text>
</comment>
<feature type="compositionally biased region" description="Low complexity" evidence="1">
    <location>
        <begin position="507"/>
        <end position="518"/>
    </location>
</feature>
<proteinExistence type="predicted"/>
<feature type="region of interest" description="Disordered" evidence="1">
    <location>
        <begin position="60"/>
        <end position="84"/>
    </location>
</feature>
<feature type="compositionally biased region" description="Basic and acidic residues" evidence="1">
    <location>
        <begin position="285"/>
        <end position="294"/>
    </location>
</feature>
<feature type="region of interest" description="Disordered" evidence="1">
    <location>
        <begin position="406"/>
        <end position="441"/>
    </location>
</feature>
<protein>
    <submittedName>
        <fullName evidence="2">Uncharacterized protein</fullName>
    </submittedName>
</protein>
<accession>A0AA38S3U0</accession>